<feature type="chain" id="PRO_5043833780" description="Secreted protein" evidence="1">
    <location>
        <begin position="23"/>
        <end position="96"/>
    </location>
</feature>
<organism evidence="2 3">
    <name type="scientific">Rubus argutus</name>
    <name type="common">Southern blackberry</name>
    <dbReference type="NCBI Taxonomy" id="59490"/>
    <lineage>
        <taxon>Eukaryota</taxon>
        <taxon>Viridiplantae</taxon>
        <taxon>Streptophyta</taxon>
        <taxon>Embryophyta</taxon>
        <taxon>Tracheophyta</taxon>
        <taxon>Spermatophyta</taxon>
        <taxon>Magnoliopsida</taxon>
        <taxon>eudicotyledons</taxon>
        <taxon>Gunneridae</taxon>
        <taxon>Pentapetalae</taxon>
        <taxon>rosids</taxon>
        <taxon>fabids</taxon>
        <taxon>Rosales</taxon>
        <taxon>Rosaceae</taxon>
        <taxon>Rosoideae</taxon>
        <taxon>Rosoideae incertae sedis</taxon>
        <taxon>Rubus</taxon>
    </lineage>
</organism>
<feature type="signal peptide" evidence="1">
    <location>
        <begin position="1"/>
        <end position="22"/>
    </location>
</feature>
<evidence type="ECO:0000313" key="2">
    <source>
        <dbReference type="EMBL" id="KAK9940196.1"/>
    </source>
</evidence>
<gene>
    <name evidence="2" type="ORF">M0R45_016867</name>
</gene>
<name>A0AAW1XVB0_RUBAR</name>
<keyword evidence="1" id="KW-0732">Signal</keyword>
<evidence type="ECO:0000313" key="3">
    <source>
        <dbReference type="Proteomes" id="UP001457282"/>
    </source>
</evidence>
<sequence length="96" mass="10924">MTAVRAFAGALAFVIPRSLVFGHVRATPLEMESALNDLPSPEVRPPSFAGRRRTRFTRRLCRVNHFYAAVHVAYLFFSFWNSEDKLLVLAMAELIQ</sequence>
<proteinExistence type="predicted"/>
<reference evidence="2 3" key="1">
    <citation type="journal article" date="2023" name="G3 (Bethesda)">
        <title>A chromosome-length genome assembly and annotation of blackberry (Rubus argutus, cv. 'Hillquist').</title>
        <authorList>
            <person name="Bruna T."/>
            <person name="Aryal R."/>
            <person name="Dudchenko O."/>
            <person name="Sargent D.J."/>
            <person name="Mead D."/>
            <person name="Buti M."/>
            <person name="Cavallini A."/>
            <person name="Hytonen T."/>
            <person name="Andres J."/>
            <person name="Pham M."/>
            <person name="Weisz D."/>
            <person name="Mascagni F."/>
            <person name="Usai G."/>
            <person name="Natali L."/>
            <person name="Bassil N."/>
            <person name="Fernandez G.E."/>
            <person name="Lomsadze A."/>
            <person name="Armour M."/>
            <person name="Olukolu B."/>
            <person name="Poorten T."/>
            <person name="Britton C."/>
            <person name="Davik J."/>
            <person name="Ashrafi H."/>
            <person name="Aiden E.L."/>
            <person name="Borodovsky M."/>
            <person name="Worthington M."/>
        </authorList>
    </citation>
    <scope>NUCLEOTIDE SEQUENCE [LARGE SCALE GENOMIC DNA]</scope>
    <source>
        <strain evidence="2">PI 553951</strain>
    </source>
</reference>
<dbReference type="Proteomes" id="UP001457282">
    <property type="component" value="Unassembled WGS sequence"/>
</dbReference>
<dbReference type="AlphaFoldDB" id="A0AAW1XVB0"/>
<evidence type="ECO:0008006" key="4">
    <source>
        <dbReference type="Google" id="ProtNLM"/>
    </source>
</evidence>
<evidence type="ECO:0000256" key="1">
    <source>
        <dbReference type="SAM" id="SignalP"/>
    </source>
</evidence>
<protein>
    <recommendedName>
        <fullName evidence="4">Secreted protein</fullName>
    </recommendedName>
</protein>
<accession>A0AAW1XVB0</accession>
<dbReference type="EMBL" id="JBEDUW010000003">
    <property type="protein sequence ID" value="KAK9940196.1"/>
    <property type="molecule type" value="Genomic_DNA"/>
</dbReference>
<keyword evidence="3" id="KW-1185">Reference proteome</keyword>
<comment type="caution">
    <text evidence="2">The sequence shown here is derived from an EMBL/GenBank/DDBJ whole genome shotgun (WGS) entry which is preliminary data.</text>
</comment>